<feature type="transmembrane region" description="Helical" evidence="1">
    <location>
        <begin position="73"/>
        <end position="94"/>
    </location>
</feature>
<keyword evidence="1" id="KW-0472">Membrane</keyword>
<protein>
    <recommendedName>
        <fullName evidence="2">Transmembrane protein 218 N-terminal domain-containing protein</fullName>
    </recommendedName>
</protein>
<feature type="transmembrane region" description="Helical" evidence="1">
    <location>
        <begin position="6"/>
        <end position="28"/>
    </location>
</feature>
<organism evidence="3 4">
    <name type="scientific">Pristionchus mayeri</name>
    <dbReference type="NCBI Taxonomy" id="1317129"/>
    <lineage>
        <taxon>Eukaryota</taxon>
        <taxon>Metazoa</taxon>
        <taxon>Ecdysozoa</taxon>
        <taxon>Nematoda</taxon>
        <taxon>Chromadorea</taxon>
        <taxon>Rhabditida</taxon>
        <taxon>Rhabditina</taxon>
        <taxon>Diplogasteromorpha</taxon>
        <taxon>Diplogasteroidea</taxon>
        <taxon>Neodiplogasteridae</taxon>
        <taxon>Pristionchus</taxon>
    </lineage>
</organism>
<dbReference type="Pfam" id="PF25810">
    <property type="entry name" value="TMEM218_N"/>
    <property type="match status" value="1"/>
</dbReference>
<name>A0AAN5DEY7_9BILA</name>
<evidence type="ECO:0000313" key="3">
    <source>
        <dbReference type="EMBL" id="GMR60579.1"/>
    </source>
</evidence>
<dbReference type="InterPro" id="IPR057973">
    <property type="entry name" value="TMEM218_N"/>
</dbReference>
<evidence type="ECO:0000259" key="2">
    <source>
        <dbReference type="Pfam" id="PF25810"/>
    </source>
</evidence>
<gene>
    <name evidence="3" type="ORF">PMAYCL1PPCAC_30774</name>
</gene>
<evidence type="ECO:0000313" key="4">
    <source>
        <dbReference type="Proteomes" id="UP001328107"/>
    </source>
</evidence>
<keyword evidence="1" id="KW-1133">Transmembrane helix</keyword>
<accession>A0AAN5DEY7</accession>
<dbReference type="AlphaFoldDB" id="A0AAN5DEY7"/>
<sequence length="125" mass="13854">MLVLGFGIGSLILAFVWSFSFIICLFLSRTKGPPAAFGMTLLAAAITAALIFWPRGGLRIADLTSRPFDPIFIPRIALLVLLSVICLALLLNLFKTILFTRLTVSPVEHRHVTIDYNNRLAPFPR</sequence>
<reference evidence="4" key="1">
    <citation type="submission" date="2022-10" db="EMBL/GenBank/DDBJ databases">
        <title>Genome assembly of Pristionchus species.</title>
        <authorList>
            <person name="Yoshida K."/>
            <person name="Sommer R.J."/>
        </authorList>
    </citation>
    <scope>NUCLEOTIDE SEQUENCE [LARGE SCALE GENOMIC DNA]</scope>
    <source>
        <strain evidence="4">RS5460</strain>
    </source>
</reference>
<feature type="transmembrane region" description="Helical" evidence="1">
    <location>
        <begin position="35"/>
        <end position="53"/>
    </location>
</feature>
<keyword evidence="1" id="KW-0812">Transmembrane</keyword>
<proteinExistence type="predicted"/>
<keyword evidence="4" id="KW-1185">Reference proteome</keyword>
<comment type="caution">
    <text evidence="3">The sequence shown here is derived from an EMBL/GenBank/DDBJ whole genome shotgun (WGS) entry which is preliminary data.</text>
</comment>
<dbReference type="EMBL" id="BTRK01000006">
    <property type="protein sequence ID" value="GMR60579.1"/>
    <property type="molecule type" value="Genomic_DNA"/>
</dbReference>
<dbReference type="Proteomes" id="UP001328107">
    <property type="component" value="Unassembled WGS sequence"/>
</dbReference>
<evidence type="ECO:0000256" key="1">
    <source>
        <dbReference type="SAM" id="Phobius"/>
    </source>
</evidence>
<feature type="domain" description="Transmembrane protein 218 N-terminal" evidence="2">
    <location>
        <begin position="2"/>
        <end position="55"/>
    </location>
</feature>